<name>A0A286DLV9_9GAMM</name>
<dbReference type="PANTHER" id="PTHR35850">
    <property type="entry name" value="CYTOPLASMIC PROTEIN-RELATED"/>
    <property type="match status" value="1"/>
</dbReference>
<gene>
    <name evidence="1" type="ORF">SAMN06273570_4380</name>
</gene>
<dbReference type="Pfam" id="PF05591">
    <property type="entry name" value="T6SS_VipA"/>
    <property type="match status" value="1"/>
</dbReference>
<protein>
    <submittedName>
        <fullName evidence="1">Type VI secretion system protein ImpB</fullName>
    </submittedName>
</protein>
<organism evidence="1 2">
    <name type="scientific">Candidatus Pantoea floridensis</name>
    <dbReference type="NCBI Taxonomy" id="1938870"/>
    <lineage>
        <taxon>Bacteria</taxon>
        <taxon>Pseudomonadati</taxon>
        <taxon>Pseudomonadota</taxon>
        <taxon>Gammaproteobacteria</taxon>
        <taxon>Enterobacterales</taxon>
        <taxon>Erwiniaceae</taxon>
        <taxon>Pantoea</taxon>
    </lineage>
</organism>
<dbReference type="OrthoDB" id="9789942at2"/>
<dbReference type="PIRSF" id="PIRSF028301">
    <property type="entry name" value="UCP028301"/>
    <property type="match status" value="1"/>
</dbReference>
<dbReference type="RefSeq" id="WP_097097851.1">
    <property type="nucleotide sequence ID" value="NZ_OCMY01000002.1"/>
</dbReference>
<dbReference type="NCBIfam" id="TIGR03358">
    <property type="entry name" value="VI_chp_5"/>
    <property type="match status" value="1"/>
</dbReference>
<dbReference type="EMBL" id="OCMY01000002">
    <property type="protein sequence ID" value="SOD59682.1"/>
    <property type="molecule type" value="Genomic_DNA"/>
</dbReference>
<dbReference type="PANTHER" id="PTHR35850:SF1">
    <property type="entry name" value="TYPE VI SECRETION SYSTEM SHEATH PROTEIN TSSB1"/>
    <property type="match status" value="1"/>
</dbReference>
<dbReference type="InterPro" id="IPR008312">
    <property type="entry name" value="T6SS_TssB1"/>
</dbReference>
<evidence type="ECO:0000313" key="1">
    <source>
        <dbReference type="EMBL" id="SOD59682.1"/>
    </source>
</evidence>
<dbReference type="Proteomes" id="UP000219271">
    <property type="component" value="Unassembled WGS sequence"/>
</dbReference>
<proteinExistence type="predicted"/>
<sequence length="182" mass="20860">MAKDSSSQKFIGKNNAPRVQIEYDVELYGSHKKIELPFVTGVMSDLSGDRKKALLPVEERKFLTFDQDNFNDRMRAIRPHLQYYVKNTLTDGDELLDVDLEFESMDDFSPAQIARRIPQMAALLEAREHLTQLITYMDGKSSAEEVVKNLLEQPDFLQRLVNDAKQAVQSFNEDSASENKEV</sequence>
<reference evidence="2" key="1">
    <citation type="submission" date="2017-09" db="EMBL/GenBank/DDBJ databases">
        <authorList>
            <person name="Varghese N."/>
            <person name="Submissions S."/>
        </authorList>
    </citation>
    <scope>NUCLEOTIDE SEQUENCE [LARGE SCALE GENOMIC DNA]</scope>
    <source>
        <strain evidence="2">JKS000234</strain>
    </source>
</reference>
<accession>A0A286DLV9</accession>
<keyword evidence="2" id="KW-1185">Reference proteome</keyword>
<evidence type="ECO:0000313" key="2">
    <source>
        <dbReference type="Proteomes" id="UP000219271"/>
    </source>
</evidence>
<dbReference type="AlphaFoldDB" id="A0A286DLV9"/>